<evidence type="ECO:0000313" key="1">
    <source>
        <dbReference type="EMBL" id="MBX73264.1"/>
    </source>
</evidence>
<name>A0A2P2R2C3_RHIMU</name>
<organism evidence="1">
    <name type="scientific">Rhizophora mucronata</name>
    <name type="common">Asiatic mangrove</name>
    <dbReference type="NCBI Taxonomy" id="61149"/>
    <lineage>
        <taxon>Eukaryota</taxon>
        <taxon>Viridiplantae</taxon>
        <taxon>Streptophyta</taxon>
        <taxon>Embryophyta</taxon>
        <taxon>Tracheophyta</taxon>
        <taxon>Spermatophyta</taxon>
        <taxon>Magnoliopsida</taxon>
        <taxon>eudicotyledons</taxon>
        <taxon>Gunneridae</taxon>
        <taxon>Pentapetalae</taxon>
        <taxon>rosids</taxon>
        <taxon>fabids</taxon>
        <taxon>Malpighiales</taxon>
        <taxon>Rhizophoraceae</taxon>
        <taxon>Rhizophora</taxon>
    </lineage>
</organism>
<dbReference type="AlphaFoldDB" id="A0A2P2R2C3"/>
<proteinExistence type="predicted"/>
<accession>A0A2P2R2C3</accession>
<protein>
    <submittedName>
        <fullName evidence="1">Uncharacterized protein</fullName>
    </submittedName>
</protein>
<sequence length="37" mass="4139">MLVALFLLHARKSIGVIKLLQSHISALYMCSLIEVNL</sequence>
<dbReference type="EMBL" id="GGEC01092780">
    <property type="protein sequence ID" value="MBX73264.1"/>
    <property type="molecule type" value="Transcribed_RNA"/>
</dbReference>
<reference evidence="1" key="1">
    <citation type="submission" date="2018-02" db="EMBL/GenBank/DDBJ databases">
        <title>Rhizophora mucronata_Transcriptome.</title>
        <authorList>
            <person name="Meera S.P."/>
            <person name="Sreeshan A."/>
            <person name="Augustine A."/>
        </authorList>
    </citation>
    <scope>NUCLEOTIDE SEQUENCE</scope>
    <source>
        <tissue evidence="1">Leaf</tissue>
    </source>
</reference>